<protein>
    <recommendedName>
        <fullName evidence="2">Activator of Hsp90 ATPase homologue 1/2-like C-terminal domain-containing protein</fullName>
    </recommendedName>
</protein>
<keyword evidence="4" id="KW-1185">Reference proteome</keyword>
<organism evidence="3 4">
    <name type="scientific">Cryobacterium arcticum</name>
    <dbReference type="NCBI Taxonomy" id="670052"/>
    <lineage>
        <taxon>Bacteria</taxon>
        <taxon>Bacillati</taxon>
        <taxon>Actinomycetota</taxon>
        <taxon>Actinomycetes</taxon>
        <taxon>Micrococcales</taxon>
        <taxon>Microbacteriaceae</taxon>
        <taxon>Cryobacterium</taxon>
    </lineage>
</organism>
<dbReference type="KEGG" id="cart:PA27867_3719"/>
<dbReference type="EMBL" id="CP016282">
    <property type="protein sequence ID" value="ANP74636.1"/>
    <property type="molecule type" value="Genomic_DNA"/>
</dbReference>
<dbReference type="InterPro" id="IPR013538">
    <property type="entry name" value="ASHA1/2-like_C"/>
</dbReference>
<proteinExistence type="inferred from homology"/>
<dbReference type="InterPro" id="IPR023393">
    <property type="entry name" value="START-like_dom_sf"/>
</dbReference>
<sequence>MRATLPRMQTQHYEITVHAPAEVVWETMLDDATYRLWAGAFQPGSYFEGSWLQGSEILFLGDNDDGTASGMVGVIAEHRPHEFVSIEYRGQIMNGIEDTTSDDARAIAGTHENYTFTEADGVTTVLVDIDVDDQYAEMFAEMWPRALIALRDLSEAEAHTRGQHPADQED</sequence>
<evidence type="ECO:0000256" key="1">
    <source>
        <dbReference type="ARBA" id="ARBA00006817"/>
    </source>
</evidence>
<feature type="domain" description="Activator of Hsp90 ATPase homologue 1/2-like C-terminal" evidence="2">
    <location>
        <begin position="19"/>
        <end position="152"/>
    </location>
</feature>
<gene>
    <name evidence="3" type="ORF">PA27867_3719</name>
</gene>
<dbReference type="STRING" id="670052.PA27867_3719"/>
<dbReference type="Proteomes" id="UP000092582">
    <property type="component" value="Chromosome 1"/>
</dbReference>
<accession>A0A1B1BQ27</accession>
<comment type="similarity">
    <text evidence="1">Belongs to the AHA1 family.</text>
</comment>
<evidence type="ECO:0000313" key="3">
    <source>
        <dbReference type="EMBL" id="ANP74636.1"/>
    </source>
</evidence>
<dbReference type="Pfam" id="PF08327">
    <property type="entry name" value="AHSA1"/>
    <property type="match status" value="1"/>
</dbReference>
<dbReference type="CDD" id="cd07814">
    <property type="entry name" value="SRPBCC_CalC_Aha1-like"/>
    <property type="match status" value="1"/>
</dbReference>
<evidence type="ECO:0000259" key="2">
    <source>
        <dbReference type="Pfam" id="PF08327"/>
    </source>
</evidence>
<name>A0A1B1BQ27_9MICO</name>
<reference evidence="3 4" key="1">
    <citation type="submission" date="2016-06" db="EMBL/GenBank/DDBJ databases">
        <title>Genome sequencing of Cryobacterium arcticum PAMC 27867.</title>
        <authorList>
            <person name="Lee J."/>
            <person name="Kim O.-S."/>
        </authorList>
    </citation>
    <scope>NUCLEOTIDE SEQUENCE [LARGE SCALE GENOMIC DNA]</scope>
    <source>
        <strain evidence="3 4">PAMC 27867</strain>
    </source>
</reference>
<evidence type="ECO:0000313" key="4">
    <source>
        <dbReference type="Proteomes" id="UP000092582"/>
    </source>
</evidence>
<dbReference type="Gene3D" id="3.30.530.20">
    <property type="match status" value="1"/>
</dbReference>
<dbReference type="SUPFAM" id="SSF55961">
    <property type="entry name" value="Bet v1-like"/>
    <property type="match status" value="1"/>
</dbReference>
<dbReference type="AlphaFoldDB" id="A0A1B1BQ27"/>